<dbReference type="NCBIfam" id="TIGR04345">
    <property type="entry name" value="ovoA_Cterm"/>
    <property type="match status" value="1"/>
</dbReference>
<dbReference type="SUPFAM" id="SSF53335">
    <property type="entry name" value="S-adenosyl-L-methionine-dependent methyltransferases"/>
    <property type="match status" value="1"/>
</dbReference>
<reference evidence="4" key="1">
    <citation type="submission" date="2025-08" db="UniProtKB">
        <authorList>
            <consortium name="RefSeq"/>
        </authorList>
    </citation>
    <scope>IDENTIFICATION</scope>
</reference>
<dbReference type="PANTHER" id="PTHR45445">
    <property type="match status" value="1"/>
</dbReference>
<keyword evidence="3" id="KW-1185">Reference proteome</keyword>
<dbReference type="RefSeq" id="XP_029635865.1">
    <property type="nucleotide sequence ID" value="XM_029780005.2"/>
</dbReference>
<evidence type="ECO:0000259" key="2">
    <source>
        <dbReference type="Pfam" id="PF08241"/>
    </source>
</evidence>
<dbReference type="GO" id="GO:0032259">
    <property type="term" value="P:methylation"/>
    <property type="evidence" value="ECO:0007669"/>
    <property type="project" value="UniProtKB-KW"/>
</dbReference>
<accession>A0A6P7SCH5</accession>
<dbReference type="InterPro" id="IPR029063">
    <property type="entry name" value="SAM-dependent_MTases_sf"/>
</dbReference>
<dbReference type="Pfam" id="PF08241">
    <property type="entry name" value="Methyltransf_11"/>
    <property type="match status" value="1"/>
</dbReference>
<keyword evidence="1" id="KW-0472">Membrane</keyword>
<gene>
    <name evidence="4" type="primary">LOC115211104</name>
</gene>
<dbReference type="AlphaFoldDB" id="A0A6P7SCH5"/>
<evidence type="ECO:0000313" key="4">
    <source>
        <dbReference type="RefSeq" id="XP_029635865.1"/>
    </source>
</evidence>
<feature type="domain" description="Methyltransferase type 11" evidence="2">
    <location>
        <begin position="101"/>
        <end position="221"/>
    </location>
</feature>
<dbReference type="CDD" id="cd02440">
    <property type="entry name" value="AdoMet_MTases"/>
    <property type="match status" value="1"/>
</dbReference>
<name>A0A6P7SCH5_9MOLL</name>
<keyword evidence="1" id="KW-1133">Transmembrane helix</keyword>
<dbReference type="KEGG" id="osn:115211104"/>
<dbReference type="InterPro" id="IPR027625">
    <property type="entry name" value="OvoA_Cterm"/>
</dbReference>
<keyword evidence="4" id="KW-0489">Methyltransferase</keyword>
<keyword evidence="4" id="KW-0808">Transferase</keyword>
<keyword evidence="1" id="KW-0812">Transmembrane</keyword>
<dbReference type="Gene3D" id="3.40.50.150">
    <property type="entry name" value="Vaccinia Virus protein VP39"/>
    <property type="match status" value="1"/>
</dbReference>
<sequence length="301" mass="34415">MVGTYTVAAISGSCGFLLGGTLYGYYLCCKAHKKKKNVYETSKLVDEYMYLHYGSPQASTHADWYNNFQIKDGFDFPLRCAIFCDKYCPKEPRSTESRRALDIGCAVGRSTFELSQYFEEVIGIDYSQAFIDQCLLLKEKKILDFSIVSEGDIYEKHTTTLSSSVNVDRVKFQVGDACNLPKTLGKFDCVLAANLICRLYNSMLFIKRLPELVKENGILVLTAPYTWLTSFTPKSHWLGGYYNEAMEPVYGFDALRKALSPHFKLIKETEMPMLIRETQRKHQWTICHVTVWQHLPSARSV</sequence>
<feature type="transmembrane region" description="Helical" evidence="1">
    <location>
        <begin position="6"/>
        <end position="26"/>
    </location>
</feature>
<dbReference type="PANTHER" id="PTHR45445:SF2">
    <property type="entry name" value="METHYLTRANSFERASE TYPE 11 DOMAIN-CONTAINING PROTEIN"/>
    <property type="match status" value="1"/>
</dbReference>
<evidence type="ECO:0000256" key="1">
    <source>
        <dbReference type="SAM" id="Phobius"/>
    </source>
</evidence>
<dbReference type="GO" id="GO:0008168">
    <property type="term" value="F:methyltransferase activity"/>
    <property type="evidence" value="ECO:0007669"/>
    <property type="project" value="UniProtKB-KW"/>
</dbReference>
<evidence type="ECO:0000313" key="3">
    <source>
        <dbReference type="Proteomes" id="UP000515154"/>
    </source>
</evidence>
<proteinExistence type="predicted"/>
<organism evidence="3 4">
    <name type="scientific">Octopus sinensis</name>
    <name type="common">East Asian common octopus</name>
    <dbReference type="NCBI Taxonomy" id="2607531"/>
    <lineage>
        <taxon>Eukaryota</taxon>
        <taxon>Metazoa</taxon>
        <taxon>Spiralia</taxon>
        <taxon>Lophotrochozoa</taxon>
        <taxon>Mollusca</taxon>
        <taxon>Cephalopoda</taxon>
        <taxon>Coleoidea</taxon>
        <taxon>Octopodiformes</taxon>
        <taxon>Octopoda</taxon>
        <taxon>Incirrata</taxon>
        <taxon>Octopodidae</taxon>
        <taxon>Octopus</taxon>
    </lineage>
</organism>
<dbReference type="InterPro" id="IPR013216">
    <property type="entry name" value="Methyltransf_11"/>
</dbReference>
<protein>
    <submittedName>
        <fullName evidence="4">Probable S-adenosylmethionine-dependent methyltransferase CRG1 isoform X1</fullName>
    </submittedName>
</protein>
<dbReference type="Proteomes" id="UP000515154">
    <property type="component" value="Linkage group LG4"/>
</dbReference>